<dbReference type="Proteomes" id="UP000595140">
    <property type="component" value="Unassembled WGS sequence"/>
</dbReference>
<organism evidence="2 3">
    <name type="scientific">Cuscuta campestris</name>
    <dbReference type="NCBI Taxonomy" id="132261"/>
    <lineage>
        <taxon>Eukaryota</taxon>
        <taxon>Viridiplantae</taxon>
        <taxon>Streptophyta</taxon>
        <taxon>Embryophyta</taxon>
        <taxon>Tracheophyta</taxon>
        <taxon>Spermatophyta</taxon>
        <taxon>Magnoliopsida</taxon>
        <taxon>eudicotyledons</taxon>
        <taxon>Gunneridae</taxon>
        <taxon>Pentapetalae</taxon>
        <taxon>asterids</taxon>
        <taxon>lamiids</taxon>
        <taxon>Solanales</taxon>
        <taxon>Convolvulaceae</taxon>
        <taxon>Cuscuteae</taxon>
        <taxon>Cuscuta</taxon>
        <taxon>Cuscuta subgen. Grammica</taxon>
        <taxon>Cuscuta sect. Cleistogrammica</taxon>
    </lineage>
</organism>
<sequence length="246" mass="28710">MKASKLMEESTKLECDKYEPSTWDEFMKTTYHIISETQTHREAVVHITSDMMQEEFSFSISIDVLKDFMKMKYVDVSILQYWIWVLCDRFELQGKNAYRFLDPSKISCKEQISTGLIEFNNNRIRYCEMLNEDGGSVSSPVEHFDDEDDMTAEEQLNRSTKNGRPEETSEASELQTCPIQDGEFEGGYFVMKMMYDIMVRPALQGIDEIYSNGASPFLKKEINEMRSLFCAHFNSKYDQLTTYGQK</sequence>
<gene>
    <name evidence="2" type="ORF">CCAM_LOCUS18446</name>
</gene>
<evidence type="ECO:0000313" key="2">
    <source>
        <dbReference type="EMBL" id="VFQ76670.1"/>
    </source>
</evidence>
<keyword evidence="3" id="KW-1185">Reference proteome</keyword>
<protein>
    <submittedName>
        <fullName evidence="2">Uncharacterized protein</fullName>
    </submittedName>
</protein>
<evidence type="ECO:0000313" key="3">
    <source>
        <dbReference type="Proteomes" id="UP000595140"/>
    </source>
</evidence>
<accession>A0A484LJT7</accession>
<evidence type="ECO:0000256" key="1">
    <source>
        <dbReference type="SAM" id="MobiDB-lite"/>
    </source>
</evidence>
<proteinExistence type="predicted"/>
<dbReference type="AlphaFoldDB" id="A0A484LJT7"/>
<reference evidence="2 3" key="1">
    <citation type="submission" date="2018-04" db="EMBL/GenBank/DDBJ databases">
        <authorList>
            <person name="Vogel A."/>
        </authorList>
    </citation>
    <scope>NUCLEOTIDE SEQUENCE [LARGE SCALE GENOMIC DNA]</scope>
</reference>
<feature type="region of interest" description="Disordered" evidence="1">
    <location>
        <begin position="156"/>
        <end position="176"/>
    </location>
</feature>
<dbReference type="EMBL" id="OOIL02001568">
    <property type="protein sequence ID" value="VFQ76670.1"/>
    <property type="molecule type" value="Genomic_DNA"/>
</dbReference>
<name>A0A484LJT7_9ASTE</name>